<organism evidence="1 2">
    <name type="scientific">Gigaspora margarita</name>
    <dbReference type="NCBI Taxonomy" id="4874"/>
    <lineage>
        <taxon>Eukaryota</taxon>
        <taxon>Fungi</taxon>
        <taxon>Fungi incertae sedis</taxon>
        <taxon>Mucoromycota</taxon>
        <taxon>Glomeromycotina</taxon>
        <taxon>Glomeromycetes</taxon>
        <taxon>Diversisporales</taxon>
        <taxon>Gigasporaceae</taxon>
        <taxon>Gigaspora</taxon>
    </lineage>
</organism>
<name>A0A8H3WVP6_GIGMA</name>
<dbReference type="OrthoDB" id="2448326at2759"/>
<dbReference type="AlphaFoldDB" id="A0A8H3WVP6"/>
<proteinExistence type="predicted"/>
<protein>
    <submittedName>
        <fullName evidence="1">Uncharacterized protein</fullName>
    </submittedName>
</protein>
<dbReference type="EMBL" id="WTPW01003165">
    <property type="protein sequence ID" value="KAF0352333.1"/>
    <property type="molecule type" value="Genomic_DNA"/>
</dbReference>
<accession>A0A8H3WVP6</accession>
<gene>
    <name evidence="1" type="ORF">F8M41_015251</name>
</gene>
<reference evidence="1 2" key="1">
    <citation type="journal article" date="2019" name="Environ. Microbiol.">
        <title>At the nexus of three kingdoms: the genome of the mycorrhizal fungus Gigaspora margarita provides insights into plant, endobacterial and fungal interactions.</title>
        <authorList>
            <person name="Venice F."/>
            <person name="Ghignone S."/>
            <person name="Salvioli di Fossalunga A."/>
            <person name="Amselem J."/>
            <person name="Novero M."/>
            <person name="Xianan X."/>
            <person name="Sedzielewska Toro K."/>
            <person name="Morin E."/>
            <person name="Lipzen A."/>
            <person name="Grigoriev I.V."/>
            <person name="Henrissat B."/>
            <person name="Martin F.M."/>
            <person name="Bonfante P."/>
        </authorList>
    </citation>
    <scope>NUCLEOTIDE SEQUENCE [LARGE SCALE GENOMIC DNA]</scope>
    <source>
        <strain evidence="1 2">BEG34</strain>
    </source>
</reference>
<dbReference type="Proteomes" id="UP000439903">
    <property type="component" value="Unassembled WGS sequence"/>
</dbReference>
<comment type="caution">
    <text evidence="1">The sequence shown here is derived from an EMBL/GenBank/DDBJ whole genome shotgun (WGS) entry which is preliminary data.</text>
</comment>
<keyword evidence="2" id="KW-1185">Reference proteome</keyword>
<evidence type="ECO:0000313" key="1">
    <source>
        <dbReference type="EMBL" id="KAF0352333.1"/>
    </source>
</evidence>
<evidence type="ECO:0000313" key="2">
    <source>
        <dbReference type="Proteomes" id="UP000439903"/>
    </source>
</evidence>
<sequence length="190" mass="21906">MQKILNEELYAYLTEILILLSDEKSSTNIIDSLAVSALNNATKAKFCPSCKRQNFENQKKLSRLQNTIANIFKIQKEKIVEVKNNMNEQLANNSLIFKQYRIDDEQVTVCTPRISLTQRIAEQDVNIPEIYISDLINLNPNSVANVKQVLLHIEKISGIKDKIRKWIVVVCDGVPYHYATKLKEKFPWLV</sequence>